<keyword evidence="2 6" id="KW-0288">FMN</keyword>
<feature type="binding site" evidence="6">
    <location>
        <begin position="94"/>
        <end position="97"/>
    </location>
    <ligand>
        <name>FMN</name>
        <dbReference type="ChEBI" id="CHEBI:58210"/>
    </ligand>
</feature>
<evidence type="ECO:0000256" key="2">
    <source>
        <dbReference type="ARBA" id="ARBA00022643"/>
    </source>
</evidence>
<comment type="function">
    <text evidence="6">Also exhibits azoreductase activity. Catalyzes the reductive cleavage of the azo bond in aromatic azo compounds to the corresponding amines.</text>
</comment>
<comment type="caution">
    <text evidence="8">The sequence shown here is derived from an EMBL/GenBank/DDBJ whole genome shotgun (WGS) entry which is preliminary data.</text>
</comment>
<dbReference type="InterPro" id="IPR029039">
    <property type="entry name" value="Flavoprotein-like_sf"/>
</dbReference>
<dbReference type="SUPFAM" id="SSF52218">
    <property type="entry name" value="Flavoproteins"/>
    <property type="match status" value="1"/>
</dbReference>
<keyword evidence="9" id="KW-1185">Reference proteome</keyword>
<dbReference type="Pfam" id="PF02525">
    <property type="entry name" value="Flavodoxin_2"/>
    <property type="match status" value="1"/>
</dbReference>
<evidence type="ECO:0000256" key="1">
    <source>
        <dbReference type="ARBA" id="ARBA00022630"/>
    </source>
</evidence>
<feature type="binding site" evidence="6">
    <location>
        <position position="9"/>
    </location>
    <ligand>
        <name>FMN</name>
        <dbReference type="ChEBI" id="CHEBI:58210"/>
    </ligand>
</feature>
<comment type="similarity">
    <text evidence="6">Belongs to the azoreductase type 1 family.</text>
</comment>
<evidence type="ECO:0000256" key="5">
    <source>
        <dbReference type="ARBA" id="ARBA00048542"/>
    </source>
</evidence>
<dbReference type="PANTHER" id="PTHR43741">
    <property type="entry name" value="FMN-DEPENDENT NADH-AZOREDUCTASE 1"/>
    <property type="match status" value="1"/>
</dbReference>
<dbReference type="Proteomes" id="UP000034832">
    <property type="component" value="Unassembled WGS sequence"/>
</dbReference>
<dbReference type="GO" id="GO:0010181">
    <property type="term" value="F:FMN binding"/>
    <property type="evidence" value="ECO:0007669"/>
    <property type="project" value="UniProtKB-UniRule"/>
</dbReference>
<dbReference type="RefSeq" id="WP_046826683.1">
    <property type="nucleotide sequence ID" value="NZ_LBIA02000001.1"/>
</dbReference>
<evidence type="ECO:0000256" key="3">
    <source>
        <dbReference type="ARBA" id="ARBA00023002"/>
    </source>
</evidence>
<comment type="cofactor">
    <cofactor evidence="6">
        <name>FMN</name>
        <dbReference type="ChEBI" id="CHEBI:58210"/>
    </cofactor>
    <text evidence="6">Binds 1 FMN per subunit.</text>
</comment>
<evidence type="ECO:0000313" key="9">
    <source>
        <dbReference type="Proteomes" id="UP000034832"/>
    </source>
</evidence>
<proteinExistence type="inferred from homology"/>
<dbReference type="PANTHER" id="PTHR43741:SF4">
    <property type="entry name" value="FMN-DEPENDENT NADH:QUINONE OXIDOREDUCTASE"/>
    <property type="match status" value="1"/>
</dbReference>
<dbReference type="AlphaFoldDB" id="A0A4U6BQV8"/>
<sequence>MKLLHIDASILGGNSVSRQLSAAAVERLRKTTPNLDVTYRDISATPFSHLSGEHLAAAHGARPETPAVRDDIAASAAALDEFLAADIVVIGAPMYNFTIPSQLKAWIDRILVAGKTFKYSEKGVEGLAANKRVIVTISRGGFYGADTPAAAGEHLETYLRWVFGFIGITNPEIIAADGIQIGPEQREKSVAGALHAAGALQGATGQQAA</sequence>
<comment type="function">
    <text evidence="6">Quinone reductase that provides resistance to thiol-specific stress caused by electrophilic quinones.</text>
</comment>
<accession>A0A4U6BQV8</accession>
<dbReference type="GO" id="GO:0016655">
    <property type="term" value="F:oxidoreductase activity, acting on NAD(P)H, quinone or similar compound as acceptor"/>
    <property type="evidence" value="ECO:0007669"/>
    <property type="project" value="InterPro"/>
</dbReference>
<dbReference type="Gene3D" id="3.40.50.360">
    <property type="match status" value="1"/>
</dbReference>
<keyword evidence="4 6" id="KW-0520">NAD</keyword>
<dbReference type="OrthoDB" id="9787136at2"/>
<dbReference type="InterPro" id="IPR050104">
    <property type="entry name" value="FMN-dep_NADH:Q_OxRdtase_AzoR1"/>
</dbReference>
<evidence type="ECO:0000256" key="4">
    <source>
        <dbReference type="ARBA" id="ARBA00023027"/>
    </source>
</evidence>
<dbReference type="EC" id="1.6.5.-" evidence="6"/>
<feature type="domain" description="Flavodoxin-like fold" evidence="7">
    <location>
        <begin position="1"/>
        <end position="198"/>
    </location>
</feature>
<comment type="catalytic activity">
    <reaction evidence="5">
        <text>N,N-dimethyl-1,4-phenylenediamine + anthranilate + 2 NAD(+) = 2-(4-dimethylaminophenyl)diazenylbenzoate + 2 NADH + 2 H(+)</text>
        <dbReference type="Rhea" id="RHEA:55872"/>
        <dbReference type="ChEBI" id="CHEBI:15378"/>
        <dbReference type="ChEBI" id="CHEBI:15783"/>
        <dbReference type="ChEBI" id="CHEBI:16567"/>
        <dbReference type="ChEBI" id="CHEBI:57540"/>
        <dbReference type="ChEBI" id="CHEBI:57945"/>
        <dbReference type="ChEBI" id="CHEBI:71579"/>
        <dbReference type="EC" id="1.7.1.17"/>
    </reaction>
    <physiologicalReaction direction="right-to-left" evidence="5">
        <dbReference type="Rhea" id="RHEA:55874"/>
    </physiologicalReaction>
</comment>
<dbReference type="InterPro" id="IPR003680">
    <property type="entry name" value="Flavodoxin_fold"/>
</dbReference>
<dbReference type="GO" id="GO:0016652">
    <property type="term" value="F:oxidoreductase activity, acting on NAD(P)H as acceptor"/>
    <property type="evidence" value="ECO:0007669"/>
    <property type="project" value="UniProtKB-UniRule"/>
</dbReference>
<dbReference type="InterPro" id="IPR023048">
    <property type="entry name" value="NADH:quinone_OxRdtase_FMN_depd"/>
</dbReference>
<reference evidence="8" key="1">
    <citation type="submission" date="2019-04" db="EMBL/GenBank/DDBJ databases">
        <title>Whole genome sequencing of cave bacteria.</title>
        <authorList>
            <person name="Gan H.M."/>
            <person name="Barton H."/>
            <person name="Savka M.A."/>
        </authorList>
    </citation>
    <scope>NUCLEOTIDE SEQUENCE [LARGE SCALE GENOMIC DNA]</scope>
    <source>
        <strain evidence="8">LC387</strain>
    </source>
</reference>
<evidence type="ECO:0000256" key="6">
    <source>
        <dbReference type="HAMAP-Rule" id="MF_01216"/>
    </source>
</evidence>
<evidence type="ECO:0000259" key="7">
    <source>
        <dbReference type="Pfam" id="PF02525"/>
    </source>
</evidence>
<dbReference type="HAMAP" id="MF_01216">
    <property type="entry name" value="Azoreductase_type1"/>
    <property type="match status" value="1"/>
</dbReference>
<comment type="catalytic activity">
    <reaction evidence="6">
        <text>2 a quinone + NADH + H(+) = 2 a 1,4-benzosemiquinone + NAD(+)</text>
        <dbReference type="Rhea" id="RHEA:65952"/>
        <dbReference type="ChEBI" id="CHEBI:15378"/>
        <dbReference type="ChEBI" id="CHEBI:57540"/>
        <dbReference type="ChEBI" id="CHEBI:57945"/>
        <dbReference type="ChEBI" id="CHEBI:132124"/>
        <dbReference type="ChEBI" id="CHEBI:134225"/>
    </reaction>
</comment>
<comment type="subunit">
    <text evidence="6">Homodimer.</text>
</comment>
<keyword evidence="1 6" id="KW-0285">Flavoprotein</keyword>
<organism evidence="8 9">
    <name type="scientific">Afipia massiliensis</name>
    <dbReference type="NCBI Taxonomy" id="211460"/>
    <lineage>
        <taxon>Bacteria</taxon>
        <taxon>Pseudomonadati</taxon>
        <taxon>Pseudomonadota</taxon>
        <taxon>Alphaproteobacteria</taxon>
        <taxon>Hyphomicrobiales</taxon>
        <taxon>Nitrobacteraceae</taxon>
        <taxon>Afipia</taxon>
    </lineage>
</organism>
<protein>
    <recommendedName>
        <fullName evidence="6">FMN dependent NADH:quinone oxidoreductase</fullName>
        <ecNumber evidence="6">1.6.5.-</ecNumber>
    </recommendedName>
    <alternativeName>
        <fullName evidence="6">Azo-dye reductase</fullName>
    </alternativeName>
    <alternativeName>
        <fullName evidence="6">FMN-dependent NADH-azo compound oxidoreductase</fullName>
    </alternativeName>
    <alternativeName>
        <fullName evidence="6">FMN-dependent NADH-azoreductase</fullName>
        <ecNumber evidence="6">1.7.1.17</ecNumber>
    </alternativeName>
</protein>
<evidence type="ECO:0000313" key="8">
    <source>
        <dbReference type="EMBL" id="TKT72872.1"/>
    </source>
</evidence>
<keyword evidence="3 6" id="KW-0560">Oxidoreductase</keyword>
<name>A0A4U6BQV8_9BRAD</name>
<feature type="binding site" evidence="6">
    <location>
        <begin position="15"/>
        <end position="17"/>
    </location>
    <ligand>
        <name>FMN</name>
        <dbReference type="ChEBI" id="CHEBI:58210"/>
    </ligand>
</feature>
<feature type="binding site" evidence="6">
    <location>
        <begin position="138"/>
        <end position="141"/>
    </location>
    <ligand>
        <name>FMN</name>
        <dbReference type="ChEBI" id="CHEBI:58210"/>
    </ligand>
</feature>
<dbReference type="GO" id="GO:0009055">
    <property type="term" value="F:electron transfer activity"/>
    <property type="evidence" value="ECO:0007669"/>
    <property type="project" value="UniProtKB-UniRule"/>
</dbReference>
<dbReference type="EC" id="1.7.1.17" evidence="6"/>
<dbReference type="EMBL" id="LBIA02000001">
    <property type="protein sequence ID" value="TKT72872.1"/>
    <property type="molecule type" value="Genomic_DNA"/>
</dbReference>
<gene>
    <name evidence="6" type="primary">azoR</name>
    <name evidence="8" type="ORF">YH63_016375</name>
</gene>